<comment type="subunit">
    <text evidence="1">Homodimer.</text>
</comment>
<dbReference type="InterPro" id="IPR037523">
    <property type="entry name" value="VOC_core"/>
</dbReference>
<dbReference type="InterPro" id="IPR004360">
    <property type="entry name" value="Glyas_Fos-R_dOase_dom"/>
</dbReference>
<proteinExistence type="predicted"/>
<dbReference type="Pfam" id="PF00903">
    <property type="entry name" value="Glyoxalase"/>
    <property type="match status" value="1"/>
</dbReference>
<evidence type="ECO:0000313" key="4">
    <source>
        <dbReference type="Proteomes" id="UP000825886"/>
    </source>
</evidence>
<protein>
    <recommendedName>
        <fullName evidence="1">Phenazine antibiotic resistance protein</fullName>
    </recommendedName>
</protein>
<dbReference type="SUPFAM" id="SSF54593">
    <property type="entry name" value="Glyoxalase/Bleomycin resistance protein/Dihydroxybiphenyl dioxygenase"/>
    <property type="match status" value="1"/>
</dbReference>
<dbReference type="InterPro" id="IPR026275">
    <property type="entry name" value="Glyoxalase/dOase/EhpR"/>
</dbReference>
<dbReference type="RefSeq" id="WP_222159034.1">
    <property type="nucleotide sequence ID" value="NZ_CP081864.1"/>
</dbReference>
<gene>
    <name evidence="3" type="ORF">K6K13_00185</name>
</gene>
<comment type="function">
    <text evidence="1">Required for resistance to the phenazine antibiotic.</text>
</comment>
<evidence type="ECO:0000256" key="1">
    <source>
        <dbReference type="PIRNR" id="PIRNR039020"/>
    </source>
</evidence>
<dbReference type="Gene3D" id="3.30.720.110">
    <property type="match status" value="1"/>
</dbReference>
<evidence type="ECO:0000259" key="2">
    <source>
        <dbReference type="PROSITE" id="PS51819"/>
    </source>
</evidence>
<dbReference type="EMBL" id="CP081864">
    <property type="protein sequence ID" value="QZN95966.1"/>
    <property type="molecule type" value="Genomic_DNA"/>
</dbReference>
<dbReference type="InterPro" id="IPR029068">
    <property type="entry name" value="Glyas_Bleomycin-R_OHBP_Dase"/>
</dbReference>
<accession>A0ABX9AME6</accession>
<dbReference type="Proteomes" id="UP000825886">
    <property type="component" value="Chromosome"/>
</dbReference>
<organism evidence="3 4">
    <name type="scientific">Symbiopectobacterium purcellii</name>
    <dbReference type="NCBI Taxonomy" id="2871826"/>
    <lineage>
        <taxon>Bacteria</taxon>
        <taxon>Pseudomonadati</taxon>
        <taxon>Pseudomonadota</taxon>
        <taxon>Gammaproteobacteria</taxon>
        <taxon>Enterobacterales</taxon>
        <taxon>Enterobacteriaceae</taxon>
    </lineage>
</organism>
<dbReference type="Gene3D" id="3.30.720.120">
    <property type="match status" value="1"/>
</dbReference>
<evidence type="ECO:0000313" key="3">
    <source>
        <dbReference type="EMBL" id="QZN95966.1"/>
    </source>
</evidence>
<dbReference type="PROSITE" id="PS51819">
    <property type="entry name" value="VOC"/>
    <property type="match status" value="1"/>
</dbReference>
<name>A0ABX9AME6_9ENTR</name>
<keyword evidence="4" id="KW-1185">Reference proteome</keyword>
<feature type="domain" description="VOC" evidence="2">
    <location>
        <begin position="3"/>
        <end position="123"/>
    </location>
</feature>
<sequence>MLSADISILYVSNVIKSADVYTGLFGIKPVEKSPTFALFVFENGFKLGLWSCYTVEPGVNQIANIPSGEIVFTVQNKPEVDALYQTWGTQHQVAVIQKPAKLDFGYSFAVLDPDGHRLRVCFLEEEA</sequence>
<keyword evidence="1" id="KW-0046">Antibiotic resistance</keyword>
<dbReference type="PIRSF" id="PIRSF039020">
    <property type="entry name" value="EhpR"/>
    <property type="match status" value="1"/>
</dbReference>
<reference evidence="3 4" key="1">
    <citation type="submission" date="2021-08" db="EMBL/GenBank/DDBJ databases">
        <title>Culture and genomic analysis of Symbiopectobacterium purcellii sp. nov. gen. nov., isolated from the leafhopper Empoasca decipiens.</title>
        <authorList>
            <person name="Nadal-Jimenez P."/>
            <person name="Siozios S."/>
            <person name="Halliday N."/>
            <person name="Camara M."/>
            <person name="Hurst G.D.D."/>
        </authorList>
    </citation>
    <scope>NUCLEOTIDE SEQUENCE [LARGE SCALE GENOMIC DNA]</scope>
    <source>
        <strain evidence="3 4">SyEd1</strain>
    </source>
</reference>